<evidence type="ECO:0000259" key="8">
    <source>
        <dbReference type="Pfam" id="PF04545"/>
    </source>
</evidence>
<feature type="compositionally biased region" description="Basic and acidic residues" evidence="6">
    <location>
        <begin position="120"/>
        <end position="148"/>
    </location>
</feature>
<dbReference type="RefSeq" id="WP_386461462.1">
    <property type="nucleotide sequence ID" value="NZ_BAAAWG010000001.1"/>
</dbReference>
<keyword evidence="4" id="KW-0238">DNA-binding</keyword>
<evidence type="ECO:0000313" key="10">
    <source>
        <dbReference type="Proteomes" id="UP001596241"/>
    </source>
</evidence>
<evidence type="ECO:0000256" key="3">
    <source>
        <dbReference type="ARBA" id="ARBA00023082"/>
    </source>
</evidence>
<accession>A0ABW1FUY0</accession>
<evidence type="ECO:0000259" key="7">
    <source>
        <dbReference type="Pfam" id="PF04542"/>
    </source>
</evidence>
<keyword evidence="10" id="KW-1185">Reference proteome</keyword>
<dbReference type="NCBIfam" id="TIGR02937">
    <property type="entry name" value="sigma70-ECF"/>
    <property type="match status" value="1"/>
</dbReference>
<dbReference type="Pfam" id="PF04545">
    <property type="entry name" value="Sigma70_r4"/>
    <property type="match status" value="1"/>
</dbReference>
<dbReference type="EMBL" id="JBHSPW010000019">
    <property type="protein sequence ID" value="MFC5897109.1"/>
    <property type="molecule type" value="Genomic_DNA"/>
</dbReference>
<keyword evidence="5" id="KW-0804">Transcription</keyword>
<dbReference type="SUPFAM" id="SSF88659">
    <property type="entry name" value="Sigma3 and sigma4 domains of RNA polymerase sigma factors"/>
    <property type="match status" value="1"/>
</dbReference>
<feature type="region of interest" description="Disordered" evidence="6">
    <location>
        <begin position="259"/>
        <end position="304"/>
    </location>
</feature>
<name>A0ABW1FUY0_9ACTN</name>
<evidence type="ECO:0000256" key="4">
    <source>
        <dbReference type="ARBA" id="ARBA00023125"/>
    </source>
</evidence>
<dbReference type="InterPro" id="IPR013325">
    <property type="entry name" value="RNA_pol_sigma_r2"/>
</dbReference>
<dbReference type="InterPro" id="IPR007627">
    <property type="entry name" value="RNA_pol_sigma70_r2"/>
</dbReference>
<dbReference type="InterPro" id="IPR039425">
    <property type="entry name" value="RNA_pol_sigma-70-like"/>
</dbReference>
<evidence type="ECO:0000313" key="9">
    <source>
        <dbReference type="EMBL" id="MFC5897109.1"/>
    </source>
</evidence>
<keyword evidence="3" id="KW-0731">Sigma factor</keyword>
<evidence type="ECO:0000256" key="2">
    <source>
        <dbReference type="ARBA" id="ARBA00023015"/>
    </source>
</evidence>
<dbReference type="CDD" id="cd06171">
    <property type="entry name" value="Sigma70_r4"/>
    <property type="match status" value="1"/>
</dbReference>
<dbReference type="InterPro" id="IPR013324">
    <property type="entry name" value="RNA_pol_sigma_r3/r4-like"/>
</dbReference>
<comment type="similarity">
    <text evidence="1">Belongs to the sigma-70 factor family. ECF subfamily.</text>
</comment>
<dbReference type="Gene3D" id="1.10.10.10">
    <property type="entry name" value="Winged helix-like DNA-binding domain superfamily/Winged helix DNA-binding domain"/>
    <property type="match status" value="1"/>
</dbReference>
<dbReference type="InterPro" id="IPR036388">
    <property type="entry name" value="WH-like_DNA-bd_sf"/>
</dbReference>
<dbReference type="Pfam" id="PF04542">
    <property type="entry name" value="Sigma70_r2"/>
    <property type="match status" value="1"/>
</dbReference>
<dbReference type="SUPFAM" id="SSF88946">
    <property type="entry name" value="Sigma2 domain of RNA polymerase sigma factors"/>
    <property type="match status" value="1"/>
</dbReference>
<protein>
    <submittedName>
        <fullName evidence="9">Sigma-70 family RNA polymerase sigma factor</fullName>
    </submittedName>
</protein>
<dbReference type="PANTHER" id="PTHR43133:SF52">
    <property type="entry name" value="ECF RNA POLYMERASE SIGMA FACTOR SIGL"/>
    <property type="match status" value="1"/>
</dbReference>
<dbReference type="Gene3D" id="1.10.1740.10">
    <property type="match status" value="1"/>
</dbReference>
<dbReference type="PANTHER" id="PTHR43133">
    <property type="entry name" value="RNA POLYMERASE ECF-TYPE SIGMA FACTO"/>
    <property type="match status" value="1"/>
</dbReference>
<feature type="region of interest" description="Disordered" evidence="6">
    <location>
        <begin position="1"/>
        <end position="24"/>
    </location>
</feature>
<organism evidence="9 10">
    <name type="scientific">Streptomyces ramulosus</name>
    <dbReference type="NCBI Taxonomy" id="47762"/>
    <lineage>
        <taxon>Bacteria</taxon>
        <taxon>Bacillati</taxon>
        <taxon>Actinomycetota</taxon>
        <taxon>Actinomycetes</taxon>
        <taxon>Kitasatosporales</taxon>
        <taxon>Streptomycetaceae</taxon>
        <taxon>Streptomyces</taxon>
    </lineage>
</organism>
<gene>
    <name evidence="9" type="ORF">ACFP3M_30330</name>
</gene>
<proteinExistence type="inferred from homology"/>
<evidence type="ECO:0000256" key="1">
    <source>
        <dbReference type="ARBA" id="ARBA00010641"/>
    </source>
</evidence>
<keyword evidence="2" id="KW-0805">Transcription regulation</keyword>
<evidence type="ECO:0000256" key="6">
    <source>
        <dbReference type="SAM" id="MobiDB-lite"/>
    </source>
</evidence>
<feature type="domain" description="RNA polymerase sigma-70 region 2" evidence="7">
    <location>
        <begin position="33"/>
        <end position="75"/>
    </location>
</feature>
<dbReference type="InterPro" id="IPR007630">
    <property type="entry name" value="RNA_pol_sigma70_r4"/>
</dbReference>
<feature type="domain" description="RNA polymerase sigma-70 region 4" evidence="8">
    <location>
        <begin position="206"/>
        <end position="254"/>
    </location>
</feature>
<feature type="compositionally biased region" description="Low complexity" evidence="6">
    <location>
        <begin position="271"/>
        <end position="280"/>
    </location>
</feature>
<sequence>MRTAHPSTPRADGGRSGGARPPADADALLRGAMERHRPALLRYAARLTSGDPYRAEDIVQETFLRAWLAADRLDLTDEDLQDLRAPEERCGAGAFRESGAARAGEAGCAAPEVRVPAARTGHEGGCRREGEGPHPDPARGRPRADAGRGRPRLGSWLFTVAHNLAVDAHRRERAVPVGPTPAEALTRPAGADMADAVVDRQVITQALCRLSPEHRDALVHVHLLDRTGAEAAQAMGIPRGTVKSRTHYALLAMRRELAASARPTVPRPRLRNTTPRTATNAPPPHPADRTTATPPDSPAESAAA</sequence>
<feature type="region of interest" description="Disordered" evidence="6">
    <location>
        <begin position="119"/>
        <end position="149"/>
    </location>
</feature>
<evidence type="ECO:0000256" key="5">
    <source>
        <dbReference type="ARBA" id="ARBA00023163"/>
    </source>
</evidence>
<comment type="caution">
    <text evidence="9">The sequence shown here is derived from an EMBL/GenBank/DDBJ whole genome shotgun (WGS) entry which is preliminary data.</text>
</comment>
<reference evidence="10" key="1">
    <citation type="journal article" date="2019" name="Int. J. Syst. Evol. Microbiol.">
        <title>The Global Catalogue of Microorganisms (GCM) 10K type strain sequencing project: providing services to taxonomists for standard genome sequencing and annotation.</title>
        <authorList>
            <consortium name="The Broad Institute Genomics Platform"/>
            <consortium name="The Broad Institute Genome Sequencing Center for Infectious Disease"/>
            <person name="Wu L."/>
            <person name="Ma J."/>
        </authorList>
    </citation>
    <scope>NUCLEOTIDE SEQUENCE [LARGE SCALE GENOMIC DNA]</scope>
    <source>
        <strain evidence="10">CGMCC 1.15809</strain>
    </source>
</reference>
<dbReference type="InterPro" id="IPR014284">
    <property type="entry name" value="RNA_pol_sigma-70_dom"/>
</dbReference>
<dbReference type="Proteomes" id="UP001596241">
    <property type="component" value="Unassembled WGS sequence"/>
</dbReference>